<dbReference type="InterPro" id="IPR047727">
    <property type="entry name" value="Sce7725-like"/>
</dbReference>
<dbReference type="AlphaFoldDB" id="A0A4P5PD89"/>
<accession>A0A4P5PD89</accession>
<organism evidence="1 2">
    <name type="scientific">Enterococcus florum</name>
    <dbReference type="NCBI Taxonomy" id="2480627"/>
    <lineage>
        <taxon>Bacteria</taxon>
        <taxon>Bacillati</taxon>
        <taxon>Bacillota</taxon>
        <taxon>Bacilli</taxon>
        <taxon>Lactobacillales</taxon>
        <taxon>Enterococcaceae</taxon>
        <taxon>Enterococcus</taxon>
    </lineage>
</organism>
<dbReference type="RefSeq" id="WP_146624247.1">
    <property type="nucleotide sequence ID" value="NZ_BJCC01000043.1"/>
</dbReference>
<evidence type="ECO:0000313" key="2">
    <source>
        <dbReference type="Proteomes" id="UP000290567"/>
    </source>
</evidence>
<dbReference type="Proteomes" id="UP000290567">
    <property type="component" value="Unassembled WGS sequence"/>
</dbReference>
<comment type="caution">
    <text evidence="1">The sequence shown here is derived from an EMBL/GenBank/DDBJ whole genome shotgun (WGS) entry which is preliminary data.</text>
</comment>
<evidence type="ECO:0000313" key="1">
    <source>
        <dbReference type="EMBL" id="GCF95876.1"/>
    </source>
</evidence>
<name>A0A4P5PD89_9ENTE</name>
<keyword evidence="2" id="KW-1185">Reference proteome</keyword>
<proteinExistence type="predicted"/>
<dbReference type="OrthoDB" id="8910160at2"/>
<reference evidence="2" key="1">
    <citation type="submission" date="2019-02" db="EMBL/GenBank/DDBJ databases">
        <title>Draft genome sequence of Enterococcus sp. Gos25-1.</title>
        <authorList>
            <person name="Tanaka N."/>
            <person name="Shiwa Y."/>
            <person name="Fujita N."/>
        </authorList>
    </citation>
    <scope>NUCLEOTIDE SEQUENCE [LARGE SCALE GENOMIC DNA]</scope>
    <source>
        <strain evidence="2">Gos25-1</strain>
    </source>
</reference>
<protein>
    <submittedName>
        <fullName evidence="1">Uncharacterized protein</fullName>
    </submittedName>
</protein>
<dbReference type="NCBIfam" id="NF033831">
    <property type="entry name" value="sce7725_fam"/>
    <property type="match status" value="1"/>
</dbReference>
<sequence>MYYPYLRGKQFDLLALNVLIQNQRWSKKIQPIVEPVRDSATLKKTVELFDQHQFPLYLIDNPQVGTYKLFDEKKHSWQLSENSSVKKAKIVEDTTCAAADLLLFNERSPRNPQGLLPLVNKKTMLVIPDQGRFRILPAKEKIILKESFQTKRHVADYGTKEDDFFTDDHLYYLEDGLTGFSDFTIDGRRYFDKGGPSRAIAIHITYFDAYLNLRVKHFVSDSNDSAKDQGLKFIEALEKLVSWYHRNQDQLLSTLGLEELMNYAHQNKFPGLGTIKKWSLAHHLELIGSYLEWGDHWRRGMGKHGI</sequence>
<gene>
    <name evidence="1" type="ORF">NRIC_37670</name>
</gene>
<dbReference type="EMBL" id="BJCC01000043">
    <property type="protein sequence ID" value="GCF95876.1"/>
    <property type="molecule type" value="Genomic_DNA"/>
</dbReference>